<keyword evidence="2" id="KW-1185">Reference proteome</keyword>
<evidence type="ECO:0000313" key="2">
    <source>
        <dbReference type="Proteomes" id="UP001589896"/>
    </source>
</evidence>
<dbReference type="Proteomes" id="UP001589896">
    <property type="component" value="Unassembled WGS sequence"/>
</dbReference>
<evidence type="ECO:0000313" key="1">
    <source>
        <dbReference type="EMBL" id="MFC0676296.1"/>
    </source>
</evidence>
<comment type="caution">
    <text evidence="1">The sequence shown here is derived from an EMBL/GenBank/DDBJ whole genome shotgun (WGS) entry which is preliminary data.</text>
</comment>
<reference evidence="1 2" key="1">
    <citation type="submission" date="2024-09" db="EMBL/GenBank/DDBJ databases">
        <authorList>
            <person name="Sun Q."/>
            <person name="Mori K."/>
        </authorList>
    </citation>
    <scope>NUCLEOTIDE SEQUENCE [LARGE SCALE GENOMIC DNA]</scope>
    <source>
        <strain evidence="1 2">KCTC 23076</strain>
    </source>
</reference>
<organism evidence="1 2">
    <name type="scientific">Lysobacter korlensis</name>
    <dbReference type="NCBI Taxonomy" id="553636"/>
    <lineage>
        <taxon>Bacteria</taxon>
        <taxon>Pseudomonadati</taxon>
        <taxon>Pseudomonadota</taxon>
        <taxon>Gammaproteobacteria</taxon>
        <taxon>Lysobacterales</taxon>
        <taxon>Lysobacteraceae</taxon>
        <taxon>Lysobacter</taxon>
    </lineage>
</organism>
<accession>A0ABV6RH28</accession>
<name>A0ABV6RH28_9GAMM</name>
<gene>
    <name evidence="1" type="ORF">ACFFGH_00340</name>
</gene>
<proteinExistence type="predicted"/>
<sequence length="108" mass="12330">MDHPLTPDGRYIVVRGRLWRVANPHLPPDQREALVHALMGARREVKAALSSDDPERLAQARRAVDAAKTALGERGSVWWQDGAKDWNRYLVKNTPYRDWYDQLGGLRG</sequence>
<protein>
    <submittedName>
        <fullName evidence="1">Uncharacterized protein</fullName>
    </submittedName>
</protein>
<dbReference type="RefSeq" id="WP_386663882.1">
    <property type="nucleotide sequence ID" value="NZ_JBHLTG010000001.1"/>
</dbReference>
<dbReference type="EMBL" id="JBHLTG010000001">
    <property type="protein sequence ID" value="MFC0676296.1"/>
    <property type="molecule type" value="Genomic_DNA"/>
</dbReference>